<evidence type="ECO:0000313" key="3">
    <source>
        <dbReference type="Proteomes" id="UP000254764"/>
    </source>
</evidence>
<evidence type="ECO:0000256" key="1">
    <source>
        <dbReference type="SAM" id="Phobius"/>
    </source>
</evidence>
<keyword evidence="1" id="KW-0472">Membrane</keyword>
<keyword evidence="1" id="KW-0812">Transmembrane</keyword>
<organism evidence="2 3">
    <name type="scientific">Ciceribacter selenitireducens ATCC BAA-1503</name>
    <dbReference type="NCBI Taxonomy" id="1336235"/>
    <lineage>
        <taxon>Bacteria</taxon>
        <taxon>Pseudomonadati</taxon>
        <taxon>Pseudomonadota</taxon>
        <taxon>Alphaproteobacteria</taxon>
        <taxon>Hyphomicrobiales</taxon>
        <taxon>Rhizobiaceae</taxon>
        <taxon>Ciceribacter</taxon>
    </lineage>
</organism>
<keyword evidence="3" id="KW-1185">Reference proteome</keyword>
<proteinExistence type="predicted"/>
<feature type="transmembrane region" description="Helical" evidence="1">
    <location>
        <begin position="62"/>
        <end position="81"/>
    </location>
</feature>
<protein>
    <submittedName>
        <fullName evidence="2">Uncharacterized protein</fullName>
    </submittedName>
</protein>
<feature type="transmembrane region" description="Helical" evidence="1">
    <location>
        <begin position="93"/>
        <end position="115"/>
    </location>
</feature>
<feature type="transmembrane region" description="Helical" evidence="1">
    <location>
        <begin position="28"/>
        <end position="50"/>
    </location>
</feature>
<sequence length="175" mass="19424">MTPFPPGPRAASGFRARLAASRPPIAEWLIGALLWGFLIALSVTFSAYGLHRLPANHKTIVLGLYFTGAALGWIAALPLIRFASHSRTQETRFAAAFLFLAGSTAAFTALLFALQYRHFYAQWHEPFGTRIWLFQFAFTSASAVYQFAVLGIRHYLPFGLILLIAASILHARRSR</sequence>
<accession>A0A376AFW9</accession>
<dbReference type="STRING" id="1336235.GCA_000518785_00408"/>
<gene>
    <name evidence="2" type="ORF">RHIZ70_2268</name>
</gene>
<dbReference type="EMBL" id="UEYP01000002">
    <property type="protein sequence ID" value="SSC66560.1"/>
    <property type="molecule type" value="Genomic_DNA"/>
</dbReference>
<name>A0A376AFW9_9HYPH</name>
<reference evidence="3" key="1">
    <citation type="submission" date="2018-07" db="EMBL/GenBank/DDBJ databases">
        <authorList>
            <person name="Peiro R."/>
            <person name="Begona"/>
            <person name="Cbmso G."/>
            <person name="Lopez M."/>
            <person name="Gonzalez S."/>
        </authorList>
    </citation>
    <scope>NUCLEOTIDE SEQUENCE [LARGE SCALE GENOMIC DNA]</scope>
</reference>
<feature type="transmembrane region" description="Helical" evidence="1">
    <location>
        <begin position="127"/>
        <end position="148"/>
    </location>
</feature>
<dbReference type="AlphaFoldDB" id="A0A376AFW9"/>
<evidence type="ECO:0000313" key="2">
    <source>
        <dbReference type="EMBL" id="SSC66560.1"/>
    </source>
</evidence>
<dbReference type="RefSeq" id="WP_115669329.1">
    <property type="nucleotide sequence ID" value="NZ_UEYP01000002.1"/>
</dbReference>
<keyword evidence="1" id="KW-1133">Transmembrane helix</keyword>
<feature type="transmembrane region" description="Helical" evidence="1">
    <location>
        <begin position="154"/>
        <end position="171"/>
    </location>
</feature>
<dbReference type="Proteomes" id="UP000254764">
    <property type="component" value="Unassembled WGS sequence"/>
</dbReference>
<dbReference type="OrthoDB" id="8283003at2"/>